<sequence>MNAAITFQAVSIVFGDEAEAALPLMDEGLDRREIESRTGQVLGVHDCSLDVPEGEILVLMGLSGSGKSTLLRAVNGLNPIARGEVLVRAGGEEIAVTRARGRELRRLRLRHVAMVFQQFGLLPWRSVAENVGLGLELGGLKRRERHKRVRQQLDLVGLGDWADRRVGELSGGMQQRVGLARAFATDAPILLMDEPFSALDPLIRTRLQDELVDLQSRLGRTILFVSHDLDEAFRLGDRIAIMEGGRIVQHGTPRDIYKAPANDYVADFVAHMNPLGVLTARDAMEPAAGAPDRTLDAETGIRTVISATGESDAPIGVTEAGELIGQVSRASVLARLADPRD</sequence>
<dbReference type="SUPFAM" id="SSF52540">
    <property type="entry name" value="P-loop containing nucleoside triphosphate hydrolases"/>
    <property type="match status" value="1"/>
</dbReference>
<dbReference type="InterPro" id="IPR027417">
    <property type="entry name" value="P-loop_NTPase"/>
</dbReference>
<gene>
    <name evidence="5" type="ORF">LX81_02180</name>
</gene>
<dbReference type="InterPro" id="IPR003593">
    <property type="entry name" value="AAA+_ATPase"/>
</dbReference>
<dbReference type="InterPro" id="IPR022473">
    <property type="entry name" value="ABC_trnsptr_Choline_ATP-bd"/>
</dbReference>
<dbReference type="GO" id="GO:0005524">
    <property type="term" value="F:ATP binding"/>
    <property type="evidence" value="ECO:0007669"/>
    <property type="project" value="UniProtKB-KW"/>
</dbReference>
<organism evidence="5 6">
    <name type="scientific">Palleronia aestuarii</name>
    <dbReference type="NCBI Taxonomy" id="568105"/>
    <lineage>
        <taxon>Bacteria</taxon>
        <taxon>Pseudomonadati</taxon>
        <taxon>Pseudomonadota</taxon>
        <taxon>Alphaproteobacteria</taxon>
        <taxon>Rhodobacterales</taxon>
        <taxon>Roseobacteraceae</taxon>
        <taxon>Palleronia</taxon>
    </lineage>
</organism>
<dbReference type="PROSITE" id="PS00211">
    <property type="entry name" value="ABC_TRANSPORTER_1"/>
    <property type="match status" value="1"/>
</dbReference>
<dbReference type="GO" id="GO:0016887">
    <property type="term" value="F:ATP hydrolysis activity"/>
    <property type="evidence" value="ECO:0007669"/>
    <property type="project" value="InterPro"/>
</dbReference>
<evidence type="ECO:0000256" key="2">
    <source>
        <dbReference type="ARBA" id="ARBA00022741"/>
    </source>
</evidence>
<evidence type="ECO:0000259" key="4">
    <source>
        <dbReference type="PROSITE" id="PS50893"/>
    </source>
</evidence>
<evidence type="ECO:0000313" key="5">
    <source>
        <dbReference type="EMBL" id="PZX16328.1"/>
    </source>
</evidence>
<dbReference type="GO" id="GO:0015697">
    <property type="term" value="P:quaternary ammonium group transport"/>
    <property type="evidence" value="ECO:0007669"/>
    <property type="project" value="UniProtKB-ARBA"/>
</dbReference>
<dbReference type="GO" id="GO:0015220">
    <property type="term" value="F:choline transmembrane transporter activity"/>
    <property type="evidence" value="ECO:0007669"/>
    <property type="project" value="InterPro"/>
</dbReference>
<dbReference type="SMART" id="SM00382">
    <property type="entry name" value="AAA"/>
    <property type="match status" value="1"/>
</dbReference>
<accession>A0A2W7N8B7</accession>
<dbReference type="Gene3D" id="3.40.50.300">
    <property type="entry name" value="P-loop containing nucleotide triphosphate hydrolases"/>
    <property type="match status" value="1"/>
</dbReference>
<dbReference type="Pfam" id="PF00005">
    <property type="entry name" value="ABC_tran"/>
    <property type="match status" value="1"/>
</dbReference>
<dbReference type="EMBL" id="QKZL01000007">
    <property type="protein sequence ID" value="PZX16328.1"/>
    <property type="molecule type" value="Genomic_DNA"/>
</dbReference>
<protein>
    <submittedName>
        <fullName evidence="5">Glycine betaine/proline transport system ATP-binding protein</fullName>
    </submittedName>
</protein>
<dbReference type="InterPro" id="IPR003439">
    <property type="entry name" value="ABC_transporter-like_ATP-bd"/>
</dbReference>
<keyword evidence="6" id="KW-1185">Reference proteome</keyword>
<dbReference type="OrthoDB" id="9802264at2"/>
<reference evidence="5 6" key="1">
    <citation type="submission" date="2018-06" db="EMBL/GenBank/DDBJ databases">
        <title>Genomic Encyclopedia of Archaeal and Bacterial Type Strains, Phase II (KMG-II): from individual species to whole genera.</title>
        <authorList>
            <person name="Goeker M."/>
        </authorList>
    </citation>
    <scope>NUCLEOTIDE SEQUENCE [LARGE SCALE GENOMIC DNA]</scope>
    <source>
        <strain evidence="5 6">DSM 22009</strain>
    </source>
</reference>
<dbReference type="InterPro" id="IPR017871">
    <property type="entry name" value="ABC_transporter-like_CS"/>
</dbReference>
<proteinExistence type="predicted"/>
<keyword evidence="3 5" id="KW-0067">ATP-binding</keyword>
<name>A0A2W7N8B7_9RHOB</name>
<keyword evidence="2" id="KW-0547">Nucleotide-binding</keyword>
<evidence type="ECO:0000256" key="3">
    <source>
        <dbReference type="ARBA" id="ARBA00022840"/>
    </source>
</evidence>
<dbReference type="Proteomes" id="UP000248916">
    <property type="component" value="Unassembled WGS sequence"/>
</dbReference>
<dbReference type="PROSITE" id="PS50893">
    <property type="entry name" value="ABC_TRANSPORTER_2"/>
    <property type="match status" value="1"/>
</dbReference>
<keyword evidence="1" id="KW-0813">Transport</keyword>
<comment type="caution">
    <text evidence="5">The sequence shown here is derived from an EMBL/GenBank/DDBJ whole genome shotgun (WGS) entry which is preliminary data.</text>
</comment>
<dbReference type="GO" id="GO:0055052">
    <property type="term" value="C:ATP-binding cassette (ABC) transporter complex, substrate-binding subunit-containing"/>
    <property type="evidence" value="ECO:0007669"/>
    <property type="project" value="InterPro"/>
</dbReference>
<dbReference type="PANTHER" id="PTHR43869:SF1">
    <property type="entry name" value="GLYCINE BETAINE_PROLINE BETAINE TRANSPORT SYSTEM ATP-BINDING PROTEIN PROV"/>
    <property type="match status" value="1"/>
</dbReference>
<dbReference type="AlphaFoldDB" id="A0A2W7N8B7"/>
<dbReference type="RefSeq" id="WP_111537317.1">
    <property type="nucleotide sequence ID" value="NZ_QKZL01000007.1"/>
</dbReference>
<feature type="domain" description="ABC transporter" evidence="4">
    <location>
        <begin position="29"/>
        <end position="269"/>
    </location>
</feature>
<dbReference type="InterPro" id="IPR051921">
    <property type="entry name" value="ABC_osmolyte_uptake_ATP-bind"/>
</dbReference>
<dbReference type="NCBIfam" id="TIGR03415">
    <property type="entry name" value="ABC_choXWV_ATP"/>
    <property type="match status" value="1"/>
</dbReference>
<dbReference type="FunFam" id="3.40.50.300:FF:000425">
    <property type="entry name" value="Probable ABC transporter, ATP-binding subunit"/>
    <property type="match status" value="1"/>
</dbReference>
<evidence type="ECO:0000313" key="6">
    <source>
        <dbReference type="Proteomes" id="UP000248916"/>
    </source>
</evidence>
<evidence type="ECO:0000256" key="1">
    <source>
        <dbReference type="ARBA" id="ARBA00022448"/>
    </source>
</evidence>
<dbReference type="PANTHER" id="PTHR43869">
    <property type="entry name" value="GLYCINE BETAINE/PROLINE BETAINE TRANSPORT SYSTEM ATP-BINDING PROTEIN PROV"/>
    <property type="match status" value="1"/>
</dbReference>